<name>F1A2D2_DICPU</name>
<keyword evidence="1" id="KW-1133">Transmembrane helix</keyword>
<evidence type="ECO:0000313" key="3">
    <source>
        <dbReference type="Proteomes" id="UP000001064"/>
    </source>
</evidence>
<keyword evidence="3" id="KW-1185">Reference proteome</keyword>
<proteinExistence type="predicted"/>
<dbReference type="EMBL" id="GL871406">
    <property type="protein sequence ID" value="EGC29653.1"/>
    <property type="molecule type" value="Genomic_DNA"/>
</dbReference>
<reference evidence="3" key="1">
    <citation type="journal article" date="2011" name="Genome Biol.">
        <title>Comparative genomics of the social amoebae Dictyostelium discoideum and Dictyostelium purpureum.</title>
        <authorList>
            <consortium name="US DOE Joint Genome Institute (JGI-PGF)"/>
            <person name="Sucgang R."/>
            <person name="Kuo A."/>
            <person name="Tian X."/>
            <person name="Salerno W."/>
            <person name="Parikh A."/>
            <person name="Feasley C.L."/>
            <person name="Dalin E."/>
            <person name="Tu H."/>
            <person name="Huang E."/>
            <person name="Barry K."/>
            <person name="Lindquist E."/>
            <person name="Shapiro H."/>
            <person name="Bruce D."/>
            <person name="Schmutz J."/>
            <person name="Salamov A."/>
            <person name="Fey P."/>
            <person name="Gaudet P."/>
            <person name="Anjard C."/>
            <person name="Babu M.M."/>
            <person name="Basu S."/>
            <person name="Bushmanova Y."/>
            <person name="van der Wel H."/>
            <person name="Katoh-Kurasawa M."/>
            <person name="Dinh C."/>
            <person name="Coutinho P.M."/>
            <person name="Saito T."/>
            <person name="Elias M."/>
            <person name="Schaap P."/>
            <person name="Kay R.R."/>
            <person name="Henrissat B."/>
            <person name="Eichinger L."/>
            <person name="Rivero F."/>
            <person name="Putnam N.H."/>
            <person name="West C.M."/>
            <person name="Loomis W.F."/>
            <person name="Chisholm R.L."/>
            <person name="Shaulsky G."/>
            <person name="Strassmann J.E."/>
            <person name="Queller D.C."/>
            <person name="Kuspa A."/>
            <person name="Grigoriev I.V."/>
        </authorList>
    </citation>
    <scope>NUCLEOTIDE SEQUENCE [LARGE SCALE GENOMIC DNA]</scope>
    <source>
        <strain evidence="3">QSDP1</strain>
    </source>
</reference>
<keyword evidence="1" id="KW-0472">Membrane</keyword>
<protein>
    <submittedName>
        <fullName evidence="2">Uncharacterized protein</fullName>
    </submittedName>
</protein>
<dbReference type="RefSeq" id="XP_003293822.1">
    <property type="nucleotide sequence ID" value="XM_003293774.1"/>
</dbReference>
<dbReference type="VEuPathDB" id="AmoebaDB:DICPUDRAFT_158745"/>
<dbReference type="Proteomes" id="UP000001064">
    <property type="component" value="Unassembled WGS sequence"/>
</dbReference>
<dbReference type="InParanoid" id="F1A2D2"/>
<feature type="transmembrane region" description="Helical" evidence="1">
    <location>
        <begin position="21"/>
        <end position="43"/>
    </location>
</feature>
<accession>F1A2D2</accession>
<dbReference type="KEGG" id="dpp:DICPUDRAFT_158745"/>
<evidence type="ECO:0000256" key="1">
    <source>
        <dbReference type="SAM" id="Phobius"/>
    </source>
</evidence>
<evidence type="ECO:0000313" key="2">
    <source>
        <dbReference type="EMBL" id="EGC29653.1"/>
    </source>
</evidence>
<sequence length="55" mass="6452">MLNTSLQVKSYKIFRISTDICLYYIFVICCCCHICKNLSIVFINSRRVKALMIID</sequence>
<gene>
    <name evidence="2" type="ORF">DICPUDRAFT_158745</name>
</gene>
<keyword evidence="1" id="KW-0812">Transmembrane</keyword>
<dbReference type="AlphaFoldDB" id="F1A2D2"/>
<dbReference type="GeneID" id="10505143"/>
<organism evidence="2 3">
    <name type="scientific">Dictyostelium purpureum</name>
    <name type="common">Slime mold</name>
    <dbReference type="NCBI Taxonomy" id="5786"/>
    <lineage>
        <taxon>Eukaryota</taxon>
        <taxon>Amoebozoa</taxon>
        <taxon>Evosea</taxon>
        <taxon>Eumycetozoa</taxon>
        <taxon>Dictyostelia</taxon>
        <taxon>Dictyosteliales</taxon>
        <taxon>Dictyosteliaceae</taxon>
        <taxon>Dictyostelium</taxon>
    </lineage>
</organism>